<protein>
    <submittedName>
        <fullName evidence="4">Chloroplastic (Chaperonin 10) (Ch-CPN10) (Cpn10) (Protein Cpn21)</fullName>
    </submittedName>
</protein>
<dbReference type="CDD" id="cd00320">
    <property type="entry name" value="cpn10"/>
    <property type="match status" value="2"/>
</dbReference>
<accession>A0ABP0PGK7</accession>
<sequence length="266" mass="29023">MAAPLRRSRPVSRLLSLLISGFFVTLHPTFTGLRANRQEGRCRLKGLASLKVDGSVEPLGKFLLVKSAKVEEVTKAGLLLPKSEKPKEGEVVATGPGEAHVESGHLVPLSVEVGEKVLYSKYGGSEAIECQGEEHVLVREDDVLLKYQGDEPVLEKISMPRGKVLVKLLPKEEETSFGLLLSEGAKKQTTTAGEVADVRQFVRRGEMVRRQMMSVGAGMILANGEELPAPVQVGDKVRFRYGDEVNLDLGEDQFSVVSLSDCIAKW</sequence>
<dbReference type="InterPro" id="IPR037124">
    <property type="entry name" value="Chaperonin_GroES_sf"/>
</dbReference>
<evidence type="ECO:0000256" key="3">
    <source>
        <dbReference type="RuleBase" id="RU003479"/>
    </source>
</evidence>
<organism evidence="4 5">
    <name type="scientific">Durusdinium trenchii</name>
    <dbReference type="NCBI Taxonomy" id="1381693"/>
    <lineage>
        <taxon>Eukaryota</taxon>
        <taxon>Sar</taxon>
        <taxon>Alveolata</taxon>
        <taxon>Dinophyceae</taxon>
        <taxon>Suessiales</taxon>
        <taxon>Symbiodiniaceae</taxon>
        <taxon>Durusdinium</taxon>
    </lineage>
</organism>
<dbReference type="InterPro" id="IPR011032">
    <property type="entry name" value="GroES-like_sf"/>
</dbReference>
<reference evidence="4 5" key="1">
    <citation type="submission" date="2024-02" db="EMBL/GenBank/DDBJ databases">
        <authorList>
            <person name="Chen Y."/>
            <person name="Shah S."/>
            <person name="Dougan E. K."/>
            <person name="Thang M."/>
            <person name="Chan C."/>
        </authorList>
    </citation>
    <scope>NUCLEOTIDE SEQUENCE [LARGE SCALE GENOMIC DNA]</scope>
</reference>
<keyword evidence="2 3" id="KW-0143">Chaperone</keyword>
<dbReference type="PRINTS" id="PR00297">
    <property type="entry name" value="CHAPERONIN10"/>
</dbReference>
<dbReference type="Pfam" id="PF00166">
    <property type="entry name" value="Cpn10"/>
    <property type="match status" value="2"/>
</dbReference>
<evidence type="ECO:0000313" key="5">
    <source>
        <dbReference type="Proteomes" id="UP001642464"/>
    </source>
</evidence>
<dbReference type="InterPro" id="IPR020818">
    <property type="entry name" value="Chaperonin_GroES"/>
</dbReference>
<dbReference type="SUPFAM" id="SSF50129">
    <property type="entry name" value="GroES-like"/>
    <property type="match status" value="2"/>
</dbReference>
<dbReference type="Gene3D" id="2.30.33.40">
    <property type="entry name" value="GroES chaperonin"/>
    <property type="match status" value="2"/>
</dbReference>
<comment type="similarity">
    <text evidence="1 3">Belongs to the GroES chaperonin family.</text>
</comment>
<keyword evidence="5" id="KW-1185">Reference proteome</keyword>
<dbReference type="HAMAP" id="MF_00580">
    <property type="entry name" value="CH10"/>
    <property type="match status" value="1"/>
</dbReference>
<dbReference type="SMART" id="SM00883">
    <property type="entry name" value="Cpn10"/>
    <property type="match status" value="2"/>
</dbReference>
<dbReference type="Proteomes" id="UP001642464">
    <property type="component" value="Unassembled WGS sequence"/>
</dbReference>
<dbReference type="PANTHER" id="PTHR10772:SF63">
    <property type="entry name" value="20 KDA CHAPERONIN, CHLOROPLASTIC"/>
    <property type="match status" value="1"/>
</dbReference>
<dbReference type="PANTHER" id="PTHR10772">
    <property type="entry name" value="10 KDA HEAT SHOCK PROTEIN"/>
    <property type="match status" value="1"/>
</dbReference>
<evidence type="ECO:0000313" key="4">
    <source>
        <dbReference type="EMBL" id="CAK9075175.1"/>
    </source>
</evidence>
<name>A0ABP0PGK7_9DINO</name>
<proteinExistence type="inferred from homology"/>
<dbReference type="EMBL" id="CAXAMM010036002">
    <property type="protein sequence ID" value="CAK9075175.1"/>
    <property type="molecule type" value="Genomic_DNA"/>
</dbReference>
<comment type="caution">
    <text evidence="4">The sequence shown here is derived from an EMBL/GenBank/DDBJ whole genome shotgun (WGS) entry which is preliminary data.</text>
</comment>
<evidence type="ECO:0000256" key="2">
    <source>
        <dbReference type="ARBA" id="ARBA00023186"/>
    </source>
</evidence>
<evidence type="ECO:0000256" key="1">
    <source>
        <dbReference type="ARBA" id="ARBA00006975"/>
    </source>
</evidence>
<gene>
    <name evidence="4" type="ORF">SCF082_LOCUS36484</name>
</gene>